<evidence type="ECO:0000256" key="5">
    <source>
        <dbReference type="ARBA" id="ARBA00022884"/>
    </source>
</evidence>
<dbReference type="EMBL" id="JARPTC010000021">
    <property type="protein sequence ID" value="MDO7788356.1"/>
    <property type="molecule type" value="Genomic_DNA"/>
</dbReference>
<comment type="subcellular location">
    <subcellularLocation>
        <location evidence="6">Cytoplasm</location>
    </subcellularLocation>
</comment>
<dbReference type="GO" id="GO:0006109">
    <property type="term" value="P:regulation of carbohydrate metabolic process"/>
    <property type="evidence" value="ECO:0007669"/>
    <property type="project" value="InterPro"/>
</dbReference>
<dbReference type="Gene3D" id="2.60.40.4380">
    <property type="entry name" value="Translational regulator CsrA"/>
    <property type="match status" value="1"/>
</dbReference>
<evidence type="ECO:0000313" key="8">
    <source>
        <dbReference type="Proteomes" id="UP001172911"/>
    </source>
</evidence>
<dbReference type="RefSeq" id="WP_304544218.1">
    <property type="nucleotide sequence ID" value="NZ_JARPTC010000021.1"/>
</dbReference>
<dbReference type="GO" id="GO:1902208">
    <property type="term" value="P:regulation of bacterial-type flagellum assembly"/>
    <property type="evidence" value="ECO:0007669"/>
    <property type="project" value="UniProtKB-UniRule"/>
</dbReference>
<dbReference type="GO" id="GO:0005829">
    <property type="term" value="C:cytosol"/>
    <property type="evidence" value="ECO:0007669"/>
    <property type="project" value="TreeGrafter"/>
</dbReference>
<keyword evidence="5 6" id="KW-0694">RNA-binding</keyword>
<dbReference type="GO" id="GO:0006402">
    <property type="term" value="P:mRNA catabolic process"/>
    <property type="evidence" value="ECO:0007669"/>
    <property type="project" value="InterPro"/>
</dbReference>
<dbReference type="SUPFAM" id="SSF117130">
    <property type="entry name" value="CsrA-like"/>
    <property type="match status" value="1"/>
</dbReference>
<evidence type="ECO:0000256" key="4">
    <source>
        <dbReference type="ARBA" id="ARBA00022845"/>
    </source>
</evidence>
<dbReference type="GO" id="GO:0044781">
    <property type="term" value="P:bacterial-type flagellum organization"/>
    <property type="evidence" value="ECO:0007669"/>
    <property type="project" value="UniProtKB-KW"/>
</dbReference>
<dbReference type="InterPro" id="IPR003751">
    <property type="entry name" value="CsrA"/>
</dbReference>
<comment type="subunit">
    <text evidence="6">Homodimer; the beta-strands of each monomer intercalate to form a hydrophobic core, while the alpha-helices form wings that extend away from the core.</text>
</comment>
<dbReference type="InterPro" id="IPR036107">
    <property type="entry name" value="CsrA_sf"/>
</dbReference>
<keyword evidence="2 6" id="KW-0678">Repressor</keyword>
<name>A0AAW7ZG33_9FIRM</name>
<keyword evidence="1 6" id="KW-0963">Cytoplasm</keyword>
<evidence type="ECO:0000256" key="2">
    <source>
        <dbReference type="ARBA" id="ARBA00022491"/>
    </source>
</evidence>
<dbReference type="NCBIfam" id="NF002469">
    <property type="entry name" value="PRK01712.1"/>
    <property type="match status" value="1"/>
</dbReference>
<keyword evidence="4 6" id="KW-0810">Translation regulation</keyword>
<dbReference type="PANTHER" id="PTHR34984">
    <property type="entry name" value="CARBON STORAGE REGULATOR"/>
    <property type="match status" value="1"/>
</dbReference>
<reference evidence="7" key="2">
    <citation type="submission" date="2023-03" db="EMBL/GenBank/DDBJ databases">
        <authorList>
            <person name="Zhang Z."/>
        </authorList>
    </citation>
    <scope>NUCLEOTIDE SEQUENCE</scope>
    <source>
        <strain evidence="7">DSA</strain>
    </source>
</reference>
<evidence type="ECO:0000313" key="7">
    <source>
        <dbReference type="EMBL" id="MDO7788356.1"/>
    </source>
</evidence>
<dbReference type="GO" id="GO:0048027">
    <property type="term" value="F:mRNA 5'-UTR binding"/>
    <property type="evidence" value="ECO:0007669"/>
    <property type="project" value="UniProtKB-UniRule"/>
</dbReference>
<dbReference type="PANTHER" id="PTHR34984:SF1">
    <property type="entry name" value="CARBON STORAGE REGULATOR"/>
    <property type="match status" value="1"/>
</dbReference>
<dbReference type="GO" id="GO:0045947">
    <property type="term" value="P:negative regulation of translational initiation"/>
    <property type="evidence" value="ECO:0007669"/>
    <property type="project" value="UniProtKB-UniRule"/>
</dbReference>
<organism evidence="7 8">
    <name type="scientific">Desulforamulus aquiferis</name>
    <dbReference type="NCBI Taxonomy" id="1397668"/>
    <lineage>
        <taxon>Bacteria</taxon>
        <taxon>Bacillati</taxon>
        <taxon>Bacillota</taxon>
        <taxon>Clostridia</taxon>
        <taxon>Eubacteriales</taxon>
        <taxon>Peptococcaceae</taxon>
        <taxon>Desulforamulus</taxon>
    </lineage>
</organism>
<comment type="function">
    <text evidence="6">A translational regulator that binds mRNA to regulate translation initiation and/or mRNA stability. Usually binds in the 5'-UTR at or near the Shine-Dalgarno sequence preventing ribosome-binding, thus repressing translation. Its main target seems to be the major flagellin gene, while its function is anatagonized by FliW.</text>
</comment>
<proteinExistence type="inferred from homology"/>
<accession>A0AAW7ZG33</accession>
<dbReference type="HAMAP" id="MF_00167">
    <property type="entry name" value="CsrA"/>
    <property type="match status" value="1"/>
</dbReference>
<dbReference type="Proteomes" id="UP001172911">
    <property type="component" value="Unassembled WGS sequence"/>
</dbReference>
<gene>
    <name evidence="6 7" type="primary">csrA</name>
    <name evidence="7" type="ORF">P6N53_14105</name>
</gene>
<protein>
    <recommendedName>
        <fullName evidence="6">Translational regulator CsrA</fullName>
    </recommendedName>
</protein>
<evidence type="ECO:0000256" key="3">
    <source>
        <dbReference type="ARBA" id="ARBA00022795"/>
    </source>
</evidence>
<comment type="caution">
    <text evidence="7">The sequence shown here is derived from an EMBL/GenBank/DDBJ whole genome shotgun (WGS) entry which is preliminary data.</text>
</comment>
<sequence length="84" mass="9239">MLVLSRKKNESIHIAGNIKVTVLDVSGDIIKLGIDAPKNIEIYRSEVFQAIQAENQQAASSKTDINQLSKLLSTITEDLKKSNT</sequence>
<dbReference type="Pfam" id="PF02599">
    <property type="entry name" value="CsrA"/>
    <property type="match status" value="1"/>
</dbReference>
<keyword evidence="3 6" id="KW-1005">Bacterial flagellum biogenesis</keyword>
<dbReference type="AlphaFoldDB" id="A0AAW7ZG33"/>
<comment type="similarity">
    <text evidence="6">Belongs to the CsrA/RsmA family.</text>
</comment>
<keyword evidence="8" id="KW-1185">Reference proteome</keyword>
<dbReference type="NCBIfam" id="TIGR00202">
    <property type="entry name" value="csrA"/>
    <property type="match status" value="1"/>
</dbReference>
<evidence type="ECO:0000256" key="1">
    <source>
        <dbReference type="ARBA" id="ARBA00022490"/>
    </source>
</evidence>
<reference evidence="7" key="1">
    <citation type="journal article" date="2023" name="J. Hazard. Mater.">
        <title>Anaerobic biodegradation of pyrene and benzo[a]pyrene by a new sulfate-reducing Desulforamulus aquiferis strain DSA.</title>
        <authorList>
            <person name="Zhang Z."/>
            <person name="Sun J."/>
            <person name="Gong X."/>
            <person name="Wang C."/>
            <person name="Wang H."/>
        </authorList>
    </citation>
    <scope>NUCLEOTIDE SEQUENCE</scope>
    <source>
        <strain evidence="7">DSA</strain>
    </source>
</reference>
<evidence type="ECO:0000256" key="6">
    <source>
        <dbReference type="HAMAP-Rule" id="MF_00167"/>
    </source>
</evidence>
<dbReference type="FunFam" id="2.60.40.4380:FF:000002">
    <property type="entry name" value="Translational regulator CsrA"/>
    <property type="match status" value="1"/>
</dbReference>